<dbReference type="InterPro" id="IPR014914">
    <property type="entry name" value="RES_dom"/>
</dbReference>
<gene>
    <name evidence="2" type="ORF">LT40_10890</name>
</gene>
<evidence type="ECO:0000259" key="1">
    <source>
        <dbReference type="SMART" id="SM00953"/>
    </source>
</evidence>
<evidence type="ECO:0000313" key="3">
    <source>
        <dbReference type="Proteomes" id="UP000029499"/>
    </source>
</evidence>
<dbReference type="RefSeq" id="WP_043189795.1">
    <property type="nucleotide sequence ID" value="NZ_CP009533.1"/>
</dbReference>
<name>A0A089YU12_9PSED</name>
<dbReference type="eggNOG" id="COG5654">
    <property type="taxonomic scope" value="Bacteria"/>
</dbReference>
<dbReference type="AlphaFoldDB" id="A0A089YU12"/>
<evidence type="ECO:0000313" key="2">
    <source>
        <dbReference type="EMBL" id="AIS17867.1"/>
    </source>
</evidence>
<dbReference type="EMBL" id="CP009533">
    <property type="protein sequence ID" value="AIS17867.1"/>
    <property type="molecule type" value="Genomic_DNA"/>
</dbReference>
<dbReference type="Pfam" id="PF08808">
    <property type="entry name" value="RES"/>
    <property type="match status" value="1"/>
</dbReference>
<keyword evidence="3" id="KW-1185">Reference proteome</keyword>
<organism evidence="2 3">
    <name type="scientific">Pseudomonas rhizosphaerae</name>
    <dbReference type="NCBI Taxonomy" id="216142"/>
    <lineage>
        <taxon>Bacteria</taxon>
        <taxon>Pseudomonadati</taxon>
        <taxon>Pseudomonadota</taxon>
        <taxon>Gammaproteobacteria</taxon>
        <taxon>Pseudomonadales</taxon>
        <taxon>Pseudomonadaceae</taxon>
        <taxon>Pseudomonas</taxon>
    </lineage>
</organism>
<dbReference type="OrthoDB" id="9795903at2"/>
<feature type="domain" description="RES" evidence="1">
    <location>
        <begin position="82"/>
        <end position="210"/>
    </location>
</feature>
<dbReference type="HOGENOM" id="CLU_074555_1_0_6"/>
<dbReference type="SMART" id="SM00953">
    <property type="entry name" value="RES"/>
    <property type="match status" value="1"/>
</dbReference>
<dbReference type="KEGG" id="prh:LT40_10890"/>
<sequence length="230" mass="25335">MVTAARLPILPGTQVQAHRLVNSRFPPIALFDDVADADEFEMLYRLQALTNPRLQNEIGALQLIALEQIPFGIVGCSYATAPFTHVNPDGSRFSDGSYGVLYLADTVETAIAEVHHHQNRYWAKVAGLNYERFVFRSLVCAFTDSGCRDATQLSPRDAIYAPDDYSTANALGAQLRQLGAAGLLYHSVRSPGNRCWALMTPRHVGSIIQSAHYEMIWNGGITSVNRISNP</sequence>
<proteinExistence type="predicted"/>
<reference evidence="2 3" key="1">
    <citation type="journal article" date="2015" name="J. Biotechnol.">
        <title>Complete genome sequence of Pseudomonas rhizosphaerae IH5T (=DSM 16299T), a phosphate-solubilizing rhizobacterium for bacterial biofertilizer.</title>
        <authorList>
            <person name="Kwak Y."/>
            <person name="Jung B.K."/>
            <person name="Shin J.H."/>
        </authorList>
    </citation>
    <scope>NUCLEOTIDE SEQUENCE [LARGE SCALE GENOMIC DNA]</scope>
    <source>
        <strain evidence="2">DSM 16299</strain>
    </source>
</reference>
<accession>A0A089YU12</accession>
<dbReference type="Proteomes" id="UP000029499">
    <property type="component" value="Chromosome"/>
</dbReference>
<dbReference type="STRING" id="216142.LT40_10890"/>
<protein>
    <submittedName>
        <fullName evidence="2">RES domain-containing protein</fullName>
    </submittedName>
</protein>